<proteinExistence type="predicted"/>
<dbReference type="Proteomes" id="UP000035352">
    <property type="component" value="Chromosome"/>
</dbReference>
<dbReference type="AlphaFoldDB" id="A0A0G3BKD7"/>
<evidence type="ECO:0000313" key="2">
    <source>
        <dbReference type="Proteomes" id="UP000035352"/>
    </source>
</evidence>
<name>A0A0G3BKD7_9BURK</name>
<dbReference type="KEGG" id="pbh:AAW51_3151"/>
<organism evidence="1 2">
    <name type="scientific">Caldimonas brevitalea</name>
    <dbReference type="NCBI Taxonomy" id="413882"/>
    <lineage>
        <taxon>Bacteria</taxon>
        <taxon>Pseudomonadati</taxon>
        <taxon>Pseudomonadota</taxon>
        <taxon>Betaproteobacteria</taxon>
        <taxon>Burkholderiales</taxon>
        <taxon>Sphaerotilaceae</taxon>
        <taxon>Caldimonas</taxon>
    </lineage>
</organism>
<dbReference type="OrthoDB" id="9204603at2"/>
<keyword evidence="2" id="KW-1185">Reference proteome</keyword>
<dbReference type="EMBL" id="CP011371">
    <property type="protein sequence ID" value="AKJ29842.1"/>
    <property type="molecule type" value="Genomic_DNA"/>
</dbReference>
<gene>
    <name evidence="1" type="ORF">AAW51_3151</name>
</gene>
<accession>A0A0G3BKD7</accession>
<evidence type="ECO:0000313" key="1">
    <source>
        <dbReference type="EMBL" id="AKJ29842.1"/>
    </source>
</evidence>
<protein>
    <submittedName>
        <fullName evidence="1">Uncharacterized protein</fullName>
    </submittedName>
</protein>
<reference evidence="1 2" key="1">
    <citation type="submission" date="2015-05" db="EMBL/GenBank/DDBJ databases">
        <authorList>
            <person name="Tang B."/>
            <person name="Yu Y."/>
        </authorList>
    </citation>
    <scope>NUCLEOTIDE SEQUENCE [LARGE SCALE GENOMIC DNA]</scope>
    <source>
        <strain evidence="1 2">DSM 7029</strain>
    </source>
</reference>
<dbReference type="RefSeq" id="WP_047195360.1">
    <property type="nucleotide sequence ID" value="NZ_CP011371.1"/>
</dbReference>
<sequence>MLKDVIQKGVLIEGLSTVLTSQQPAGEMGWRLQRNVLSGNVITFAAPPAAGSERVRVLPYVQWETAETDTGGQEVISGEFTGCIMGVYQRAGGNTTAAHVCTAERSDRTTPCLDAWNALKEEADVQLLAEHATGGEVGDYVFGVMDDKRRAKSGRTASMLCIASPSAGGGYTITRAMVYKKDTGEYRVLAVQRG</sequence>